<dbReference type="Gene3D" id="3.30.1520.10">
    <property type="entry name" value="Phox-like domain"/>
    <property type="match status" value="1"/>
</dbReference>
<dbReference type="SUPFAM" id="SSF48097">
    <property type="entry name" value="Regulator of G-protein signaling, RGS"/>
    <property type="match status" value="1"/>
</dbReference>
<dbReference type="Pfam" id="PF00787">
    <property type="entry name" value="PX"/>
    <property type="match status" value="1"/>
</dbReference>
<dbReference type="Pfam" id="PF02194">
    <property type="entry name" value="PXA"/>
    <property type="match status" value="1"/>
</dbReference>
<accession>T1IH03</accession>
<dbReference type="AlphaFoldDB" id="T1IH03"/>
<dbReference type="EnsemblMetazoa" id="SMAR000106-RA">
    <property type="protein sequence ID" value="SMAR000106-PA"/>
    <property type="gene ID" value="SMAR000106"/>
</dbReference>
<dbReference type="InterPro" id="IPR003114">
    <property type="entry name" value="Phox_assoc"/>
</dbReference>
<feature type="domain" description="RGS" evidence="3">
    <location>
        <begin position="352"/>
        <end position="484"/>
    </location>
</feature>
<evidence type="ECO:0008006" key="8">
    <source>
        <dbReference type="Google" id="ProtNLM"/>
    </source>
</evidence>
<evidence type="ECO:0000259" key="3">
    <source>
        <dbReference type="PROSITE" id="PS50132"/>
    </source>
</evidence>
<dbReference type="GO" id="GO:0097352">
    <property type="term" value="P:autophagosome maturation"/>
    <property type="evidence" value="ECO:0007669"/>
    <property type="project" value="TreeGrafter"/>
</dbReference>
<dbReference type="OMA" id="YMFMQHI"/>
<dbReference type="GO" id="GO:0005770">
    <property type="term" value="C:late endosome"/>
    <property type="evidence" value="ECO:0007669"/>
    <property type="project" value="TreeGrafter"/>
</dbReference>
<dbReference type="SUPFAM" id="SSF64268">
    <property type="entry name" value="PX domain"/>
    <property type="match status" value="1"/>
</dbReference>
<name>T1IH03_STRMM</name>
<dbReference type="PROSITE" id="PS50195">
    <property type="entry name" value="PX"/>
    <property type="match status" value="1"/>
</dbReference>
<dbReference type="EMBL" id="JH429682">
    <property type="status" value="NOT_ANNOTATED_CDS"/>
    <property type="molecule type" value="Genomic_DNA"/>
</dbReference>
<organism evidence="6 7">
    <name type="scientific">Strigamia maritima</name>
    <name type="common">European centipede</name>
    <name type="synonym">Geophilus maritimus</name>
    <dbReference type="NCBI Taxonomy" id="126957"/>
    <lineage>
        <taxon>Eukaryota</taxon>
        <taxon>Metazoa</taxon>
        <taxon>Ecdysozoa</taxon>
        <taxon>Arthropoda</taxon>
        <taxon>Myriapoda</taxon>
        <taxon>Chilopoda</taxon>
        <taxon>Pleurostigmophora</taxon>
        <taxon>Geophilomorpha</taxon>
        <taxon>Linotaeniidae</taxon>
        <taxon>Strigamia</taxon>
    </lineage>
</organism>
<reference evidence="6" key="2">
    <citation type="submission" date="2015-02" db="UniProtKB">
        <authorList>
            <consortium name="EnsemblMetazoa"/>
        </authorList>
    </citation>
    <scope>IDENTIFICATION</scope>
</reference>
<keyword evidence="2" id="KW-0812">Transmembrane</keyword>
<sequence>MTHTHKLVKILDLCWIRDLLGGFVTKMESVRDVVPCLLEFFTYKQIFLLSSGISLLAILIITCVSIFHGFALLIAYYGGIVFFQFIIPSKDTVPNLLFMLKRKQSIVSRSEVPRCCAICGDSRCKRHKADFNVYNLQPWAEIAMPQEIDEALEKLLNTTLDKHVCSWYKLITNDEYFIHEFRICLRFMLAILIRRSMKVDLTNLIINRMLRAAIQHLDCCLQAQRITTNVNSVEENVINYYGSHLHIAMRNRKNELKYLRHLSQNLLPFIFPKKYLRCKSLRTLIPEIVSSTVLLNAMDTLADPHMMNKLLIILFDKTESTNFDETTRPSVELLANFVESKTPTRSSTLNLPMSKILSNQTLLYPFMQFMKEESAINVLQFCLAVEDFNRKILDPDLRSGQLKALQKEAQQIYDTFCSPDAVDRVQLDKNSVEEIRIIVYGPIEGITKLRSRPPLFKCYDQAFRLLEKTFWPLFHQSDSYFTLLCGSRLTESSGRASGRSPKKELSAVSKIGNKLTKIKDVFKTSNIDNRALDDLFDQNFDISEEIAVCEMGIGDTASVDSDSLRSKDMSAWRLSIPKLNTVLEGGYKLTYVYVIEIQSIDFKKDDDPSSQHWQVERRYHEFYVLEAKLIEFHGELDDIYLPPKRGYTGKGFDFMDSRRKLFEEFLQKLLSIPNFRNSELLYRFLTPGDEFTSALFPDISFGKMFKTMPMKLLKEKGQHLDPFLLSFIQSTETIKPRVSRVESREITEPEKLDFLNNLTSSALYQNNANITGDCVVRDTSRPRLELDLESVYDYVIYLCVRVFDIPRWLLQILLALRTALENTFEMFISWYLDTKLEKAFLPQRLANLIDLFRGSNECKHTWEAIFEDQSPPPTDSTRKQTEEEALAAIRDSFISQLIKIIGDDKFNAGTQSIFTFLQCPKLNKQLSYVILDIFITELFPELSWPV</sequence>
<evidence type="ECO:0000256" key="1">
    <source>
        <dbReference type="ARBA" id="ARBA00010883"/>
    </source>
</evidence>
<dbReference type="Gene3D" id="1.10.167.10">
    <property type="entry name" value="Regulator of G-protein Signalling 4, domain 2"/>
    <property type="match status" value="1"/>
</dbReference>
<keyword evidence="7" id="KW-1185">Reference proteome</keyword>
<dbReference type="InterPro" id="IPR036305">
    <property type="entry name" value="RGS_sf"/>
</dbReference>
<evidence type="ECO:0000313" key="7">
    <source>
        <dbReference type="Proteomes" id="UP000014500"/>
    </source>
</evidence>
<dbReference type="InterPro" id="IPR013937">
    <property type="entry name" value="Sorting_nexin_C"/>
</dbReference>
<dbReference type="InterPro" id="IPR044926">
    <property type="entry name" value="RGS_subdomain_2"/>
</dbReference>
<dbReference type="PANTHER" id="PTHR22775">
    <property type="entry name" value="SORTING NEXIN"/>
    <property type="match status" value="1"/>
</dbReference>
<dbReference type="STRING" id="126957.T1IH03"/>
<dbReference type="Pfam" id="PF08628">
    <property type="entry name" value="Nexin_C"/>
    <property type="match status" value="1"/>
</dbReference>
<keyword evidence="2" id="KW-0472">Membrane</keyword>
<evidence type="ECO:0000259" key="4">
    <source>
        <dbReference type="PROSITE" id="PS50195"/>
    </source>
</evidence>
<protein>
    <recommendedName>
        <fullName evidence="8">PX domain-containing protein</fullName>
    </recommendedName>
</protein>
<dbReference type="InterPro" id="IPR001683">
    <property type="entry name" value="PX_dom"/>
</dbReference>
<dbReference type="GO" id="GO:0035091">
    <property type="term" value="F:phosphatidylinositol binding"/>
    <property type="evidence" value="ECO:0007669"/>
    <property type="project" value="InterPro"/>
</dbReference>
<evidence type="ECO:0000313" key="6">
    <source>
        <dbReference type="EnsemblMetazoa" id="SMAR000106-PA"/>
    </source>
</evidence>
<dbReference type="SMART" id="SM00315">
    <property type="entry name" value="RGS"/>
    <property type="match status" value="1"/>
</dbReference>
<dbReference type="eggNOG" id="KOG2101">
    <property type="taxonomic scope" value="Eukaryota"/>
</dbReference>
<comment type="similarity">
    <text evidence="1">Belongs to the sorting nexin family.</text>
</comment>
<dbReference type="PROSITE" id="PS51207">
    <property type="entry name" value="PXA"/>
    <property type="match status" value="1"/>
</dbReference>
<dbReference type="PANTHER" id="PTHR22775:SF44">
    <property type="entry name" value="SORTING NEXIN-14"/>
    <property type="match status" value="1"/>
</dbReference>
<dbReference type="SMART" id="SM00313">
    <property type="entry name" value="PXA"/>
    <property type="match status" value="1"/>
</dbReference>
<dbReference type="HOGENOM" id="CLU_014115_0_0_1"/>
<evidence type="ECO:0000259" key="5">
    <source>
        <dbReference type="PROSITE" id="PS51207"/>
    </source>
</evidence>
<dbReference type="Proteomes" id="UP000014500">
    <property type="component" value="Unassembled WGS sequence"/>
</dbReference>
<evidence type="ECO:0000256" key="2">
    <source>
        <dbReference type="SAM" id="Phobius"/>
    </source>
</evidence>
<reference evidence="7" key="1">
    <citation type="submission" date="2011-05" db="EMBL/GenBank/DDBJ databases">
        <authorList>
            <person name="Richards S.R."/>
            <person name="Qu J."/>
            <person name="Jiang H."/>
            <person name="Jhangiani S.N."/>
            <person name="Agravi P."/>
            <person name="Goodspeed R."/>
            <person name="Gross S."/>
            <person name="Mandapat C."/>
            <person name="Jackson L."/>
            <person name="Mathew T."/>
            <person name="Pu L."/>
            <person name="Thornton R."/>
            <person name="Saada N."/>
            <person name="Wilczek-Boney K.B."/>
            <person name="Lee S."/>
            <person name="Kovar C."/>
            <person name="Wu Y."/>
            <person name="Scherer S.E."/>
            <person name="Worley K.C."/>
            <person name="Muzny D.M."/>
            <person name="Gibbs R."/>
        </authorList>
    </citation>
    <scope>NUCLEOTIDE SEQUENCE</scope>
    <source>
        <strain evidence="7">Brora</strain>
    </source>
</reference>
<dbReference type="InterPro" id="IPR016137">
    <property type="entry name" value="RGS"/>
</dbReference>
<keyword evidence="2" id="KW-1133">Transmembrane helix</keyword>
<dbReference type="InterPro" id="IPR036871">
    <property type="entry name" value="PX_dom_sf"/>
</dbReference>
<feature type="domain" description="PXA" evidence="5">
    <location>
        <begin position="145"/>
        <end position="319"/>
    </location>
</feature>
<feature type="domain" description="PX" evidence="4">
    <location>
        <begin position="571"/>
        <end position="692"/>
    </location>
</feature>
<dbReference type="Pfam" id="PF00615">
    <property type="entry name" value="RGS"/>
    <property type="match status" value="1"/>
</dbReference>
<proteinExistence type="inferred from homology"/>
<dbReference type="PROSITE" id="PS50132">
    <property type="entry name" value="RGS"/>
    <property type="match status" value="1"/>
</dbReference>
<dbReference type="SMART" id="SM00312">
    <property type="entry name" value="PX"/>
    <property type="match status" value="1"/>
</dbReference>
<feature type="transmembrane region" description="Helical" evidence="2">
    <location>
        <begin position="53"/>
        <end position="86"/>
    </location>
</feature>
<dbReference type="PhylomeDB" id="T1IH03"/>